<reference evidence="1 2" key="1">
    <citation type="journal article" date="2020" name="Cell">
        <title>Large-Scale Comparative Analyses of Tick Genomes Elucidate Their Genetic Diversity and Vector Capacities.</title>
        <authorList>
            <consortium name="Tick Genome and Microbiome Consortium (TIGMIC)"/>
            <person name="Jia N."/>
            <person name="Wang J."/>
            <person name="Shi W."/>
            <person name="Du L."/>
            <person name="Sun Y."/>
            <person name="Zhan W."/>
            <person name="Jiang J.F."/>
            <person name="Wang Q."/>
            <person name="Zhang B."/>
            <person name="Ji P."/>
            <person name="Bell-Sakyi L."/>
            <person name="Cui X.M."/>
            <person name="Yuan T.T."/>
            <person name="Jiang B.G."/>
            <person name="Yang W.F."/>
            <person name="Lam T.T."/>
            <person name="Chang Q.C."/>
            <person name="Ding S.J."/>
            <person name="Wang X.J."/>
            <person name="Zhu J.G."/>
            <person name="Ruan X.D."/>
            <person name="Zhao L."/>
            <person name="Wei J.T."/>
            <person name="Ye R.Z."/>
            <person name="Que T.C."/>
            <person name="Du C.H."/>
            <person name="Zhou Y.H."/>
            <person name="Cheng J.X."/>
            <person name="Dai P.F."/>
            <person name="Guo W.B."/>
            <person name="Han X.H."/>
            <person name="Huang E.J."/>
            <person name="Li L.F."/>
            <person name="Wei W."/>
            <person name="Gao Y.C."/>
            <person name="Liu J.Z."/>
            <person name="Shao H.Z."/>
            <person name="Wang X."/>
            <person name="Wang C.C."/>
            <person name="Yang T.C."/>
            <person name="Huo Q.B."/>
            <person name="Li W."/>
            <person name="Chen H.Y."/>
            <person name="Chen S.E."/>
            <person name="Zhou L.G."/>
            <person name="Ni X.B."/>
            <person name="Tian J.H."/>
            <person name="Sheng Y."/>
            <person name="Liu T."/>
            <person name="Pan Y.S."/>
            <person name="Xia L.Y."/>
            <person name="Li J."/>
            <person name="Zhao F."/>
            <person name="Cao W.C."/>
        </authorList>
    </citation>
    <scope>NUCLEOTIDE SEQUENCE [LARGE SCALE GENOMIC DNA]</scope>
    <source>
        <strain evidence="1">Iper-2018</strain>
    </source>
</reference>
<accession>A0AC60PY75</accession>
<evidence type="ECO:0000313" key="1">
    <source>
        <dbReference type="EMBL" id="KAG0425642.1"/>
    </source>
</evidence>
<sequence>MRVIDCEPAFICCFKAMLVDSINERLSAWPHYDDYAMATCLDPWFKSLACIDKDRRGHVWQELSQLAQTSLAYGPAVGGTAFLRACAFQTVIGDLINVSQPTVCRVVSNITDLITRERFPKAVQFPDATGRRSVTHAFYKIAKFPGVTGCIDCTHVRIRSPGGDDAEVFSNRKGYFSINVQFFDVVASWPGTVHDSTSFDNCRAKVLYEEALMTGLLLGDMGYAYTP</sequence>
<gene>
    <name evidence="1" type="ORF">HPB47_027195</name>
</gene>
<evidence type="ECO:0000313" key="2">
    <source>
        <dbReference type="Proteomes" id="UP000805193"/>
    </source>
</evidence>
<dbReference type="Proteomes" id="UP000805193">
    <property type="component" value="Unassembled WGS sequence"/>
</dbReference>
<dbReference type="EMBL" id="JABSTQ010009814">
    <property type="protein sequence ID" value="KAG0425642.1"/>
    <property type="molecule type" value="Genomic_DNA"/>
</dbReference>
<organism evidence="1 2">
    <name type="scientific">Ixodes persulcatus</name>
    <name type="common">Taiga tick</name>
    <dbReference type="NCBI Taxonomy" id="34615"/>
    <lineage>
        <taxon>Eukaryota</taxon>
        <taxon>Metazoa</taxon>
        <taxon>Ecdysozoa</taxon>
        <taxon>Arthropoda</taxon>
        <taxon>Chelicerata</taxon>
        <taxon>Arachnida</taxon>
        <taxon>Acari</taxon>
        <taxon>Parasitiformes</taxon>
        <taxon>Ixodida</taxon>
        <taxon>Ixodoidea</taxon>
        <taxon>Ixodidae</taxon>
        <taxon>Ixodinae</taxon>
        <taxon>Ixodes</taxon>
    </lineage>
</organism>
<proteinExistence type="predicted"/>
<name>A0AC60PY75_IXOPE</name>
<keyword evidence="2" id="KW-1185">Reference proteome</keyword>
<protein>
    <submittedName>
        <fullName evidence="1">Uncharacterized protein</fullName>
    </submittedName>
</protein>
<comment type="caution">
    <text evidence="1">The sequence shown here is derived from an EMBL/GenBank/DDBJ whole genome shotgun (WGS) entry which is preliminary data.</text>
</comment>